<accession>A0A167KKN2</accession>
<organism evidence="1 2">
    <name type="scientific">Phycomyces blakesleeanus (strain ATCC 8743b / DSM 1359 / FGSC 10004 / NBRC 33097 / NRRL 1555)</name>
    <dbReference type="NCBI Taxonomy" id="763407"/>
    <lineage>
        <taxon>Eukaryota</taxon>
        <taxon>Fungi</taxon>
        <taxon>Fungi incertae sedis</taxon>
        <taxon>Mucoromycota</taxon>
        <taxon>Mucoromycotina</taxon>
        <taxon>Mucoromycetes</taxon>
        <taxon>Mucorales</taxon>
        <taxon>Phycomycetaceae</taxon>
        <taxon>Phycomyces</taxon>
    </lineage>
</organism>
<dbReference type="AlphaFoldDB" id="A0A167KKN2"/>
<reference evidence="2" key="1">
    <citation type="submission" date="2015-06" db="EMBL/GenBank/DDBJ databases">
        <title>Expansion of signal transduction pathways in fungi by whole-genome duplication.</title>
        <authorList>
            <consortium name="DOE Joint Genome Institute"/>
            <person name="Corrochano L.M."/>
            <person name="Kuo A."/>
            <person name="Marcet-Houben M."/>
            <person name="Polaino S."/>
            <person name="Salamov A."/>
            <person name="Villalobos J.M."/>
            <person name="Alvarez M.I."/>
            <person name="Avalos J."/>
            <person name="Benito E.P."/>
            <person name="Benoit I."/>
            <person name="Burger G."/>
            <person name="Camino L.P."/>
            <person name="Canovas D."/>
            <person name="Cerda-Olmedo E."/>
            <person name="Cheng J.-F."/>
            <person name="Dominguez A."/>
            <person name="Elias M."/>
            <person name="Eslava A.P."/>
            <person name="Glaser F."/>
            <person name="Grimwood J."/>
            <person name="Gutierrez G."/>
            <person name="Heitman J."/>
            <person name="Henrissat B."/>
            <person name="Iturriaga E.A."/>
            <person name="Lang B.F."/>
            <person name="Lavin J.L."/>
            <person name="Lee S."/>
            <person name="Li W."/>
            <person name="Lindquist E."/>
            <person name="Lopez-Garcia S."/>
            <person name="Luque E.M."/>
            <person name="Marcos A.T."/>
            <person name="Martin J."/>
            <person name="McCluskey K."/>
            <person name="Medina H.R."/>
            <person name="Miralles-Duran A."/>
            <person name="Miyazaki A."/>
            <person name="Munoz-Torres E."/>
            <person name="Oguiza J.A."/>
            <person name="Ohm R."/>
            <person name="Olmedo M."/>
            <person name="Orejas M."/>
            <person name="Ortiz-Castellanos L."/>
            <person name="Pisabarro A.G."/>
            <person name="Rodriguez-Romero J."/>
            <person name="Ruiz-Herrera J."/>
            <person name="Ruiz-Vazquez R."/>
            <person name="Sanz C."/>
            <person name="Schackwitz W."/>
            <person name="Schmutz J."/>
            <person name="Shahriari M."/>
            <person name="Shelest E."/>
            <person name="Silva-Franco F."/>
            <person name="Soanes D."/>
            <person name="Syed K."/>
            <person name="Tagua V.G."/>
            <person name="Talbot N.J."/>
            <person name="Thon M."/>
            <person name="De vries R.P."/>
            <person name="Wiebenga A."/>
            <person name="Yadav J.S."/>
            <person name="Braun E.L."/>
            <person name="Baker S."/>
            <person name="Garre V."/>
            <person name="Horwitz B."/>
            <person name="Torres-Martinez S."/>
            <person name="Idnurm A."/>
            <person name="Herrera-Estrella A."/>
            <person name="Gabaldon T."/>
            <person name="Grigoriev I.V."/>
        </authorList>
    </citation>
    <scope>NUCLEOTIDE SEQUENCE [LARGE SCALE GENOMIC DNA]</scope>
    <source>
        <strain evidence="2">NRRL 1555(-)</strain>
    </source>
</reference>
<sequence>MLLTLDYIISKNLCCKFTIISIPNCRLTPSLTSTDVQLLQALNAMKEEMNTMKDKIILIGTRIDVVITGNTTAINGIDVLSALPAPVNISTIVASTSAALPTSKSDDTNIVFGYIYGYMWNPKLKSRDQAEIQVNAIKPKWAVDIHFDCSPNRELVKQLLYYLEKKFAGTDMRIHDLLDVASKGNFQKQDKP</sequence>
<evidence type="ECO:0000313" key="2">
    <source>
        <dbReference type="Proteomes" id="UP000077315"/>
    </source>
</evidence>
<dbReference type="GeneID" id="28997907"/>
<proteinExistence type="predicted"/>
<name>A0A167KKN2_PHYB8</name>
<dbReference type="VEuPathDB" id="FungiDB:PHYBLDRAFT_173314"/>
<dbReference type="EMBL" id="KV440995">
    <property type="protein sequence ID" value="OAD68309.1"/>
    <property type="molecule type" value="Genomic_DNA"/>
</dbReference>
<keyword evidence="2" id="KW-1185">Reference proteome</keyword>
<protein>
    <submittedName>
        <fullName evidence="1">Uncharacterized protein</fullName>
    </submittedName>
</protein>
<gene>
    <name evidence="1" type="ORF">PHYBLDRAFT_173314</name>
</gene>
<dbReference type="RefSeq" id="XP_018286349.1">
    <property type="nucleotide sequence ID" value="XM_018437001.1"/>
</dbReference>
<dbReference type="InParanoid" id="A0A167KKN2"/>
<dbReference type="Proteomes" id="UP000077315">
    <property type="component" value="Unassembled WGS sequence"/>
</dbReference>
<evidence type="ECO:0000313" key="1">
    <source>
        <dbReference type="EMBL" id="OAD68309.1"/>
    </source>
</evidence>